<dbReference type="EMBL" id="VIGC01000001">
    <property type="protein sequence ID" value="TQE97952.1"/>
    <property type="molecule type" value="Genomic_DNA"/>
</dbReference>
<accession>A0A540VMI4</accession>
<dbReference type="SUPFAM" id="SSF52091">
    <property type="entry name" value="SpoIIaa-like"/>
    <property type="match status" value="1"/>
</dbReference>
<dbReference type="InterPro" id="IPR003658">
    <property type="entry name" value="Anti-sigma_ant"/>
</dbReference>
<dbReference type="PANTHER" id="PTHR33495">
    <property type="entry name" value="ANTI-SIGMA FACTOR ANTAGONIST TM_1081-RELATED-RELATED"/>
    <property type="match status" value="1"/>
</dbReference>
<proteinExistence type="inferred from homology"/>
<dbReference type="PROSITE" id="PS50801">
    <property type="entry name" value="STAS"/>
    <property type="match status" value="1"/>
</dbReference>
<comment type="similarity">
    <text evidence="1 2">Belongs to the anti-sigma-factor antagonist family.</text>
</comment>
<dbReference type="PANTHER" id="PTHR33495:SF6">
    <property type="entry name" value="ANTI-SIGMA FACTOR ANTAGONIST"/>
    <property type="match status" value="1"/>
</dbReference>
<dbReference type="FunCoup" id="A0A540VMI4">
    <property type="interactions" value="181"/>
</dbReference>
<evidence type="ECO:0000259" key="3">
    <source>
        <dbReference type="PROSITE" id="PS50801"/>
    </source>
</evidence>
<keyword evidence="5" id="KW-1185">Reference proteome</keyword>
<dbReference type="GO" id="GO:0043856">
    <property type="term" value="F:anti-sigma factor antagonist activity"/>
    <property type="evidence" value="ECO:0007669"/>
    <property type="project" value="InterPro"/>
</dbReference>
<gene>
    <name evidence="4" type="ORF">FKZ61_00815</name>
</gene>
<name>A0A540VMI4_9CHLR</name>
<dbReference type="InParanoid" id="A0A540VMI4"/>
<evidence type="ECO:0000313" key="5">
    <source>
        <dbReference type="Proteomes" id="UP000317371"/>
    </source>
</evidence>
<evidence type="ECO:0000256" key="2">
    <source>
        <dbReference type="RuleBase" id="RU003749"/>
    </source>
</evidence>
<organism evidence="4 5">
    <name type="scientific">Litorilinea aerophila</name>
    <dbReference type="NCBI Taxonomy" id="1204385"/>
    <lineage>
        <taxon>Bacteria</taxon>
        <taxon>Bacillati</taxon>
        <taxon>Chloroflexota</taxon>
        <taxon>Caldilineae</taxon>
        <taxon>Caldilineales</taxon>
        <taxon>Caldilineaceae</taxon>
        <taxon>Litorilinea</taxon>
    </lineage>
</organism>
<evidence type="ECO:0000256" key="1">
    <source>
        <dbReference type="ARBA" id="ARBA00009013"/>
    </source>
</evidence>
<dbReference type="Gene3D" id="3.30.750.24">
    <property type="entry name" value="STAS domain"/>
    <property type="match status" value="1"/>
</dbReference>
<dbReference type="InterPro" id="IPR036513">
    <property type="entry name" value="STAS_dom_sf"/>
</dbReference>
<evidence type="ECO:0000313" key="4">
    <source>
        <dbReference type="EMBL" id="TQE97952.1"/>
    </source>
</evidence>
<comment type="caution">
    <text evidence="4">The sequence shown here is derived from an EMBL/GenBank/DDBJ whole genome shotgun (WGS) entry which is preliminary data.</text>
</comment>
<dbReference type="InterPro" id="IPR002645">
    <property type="entry name" value="STAS_dom"/>
</dbReference>
<reference evidence="4 5" key="1">
    <citation type="submission" date="2019-06" db="EMBL/GenBank/DDBJ databases">
        <title>Genome sequence of Litorilinea aerophila BAA-2444.</title>
        <authorList>
            <person name="Maclea K.S."/>
            <person name="Maurais E.G."/>
            <person name="Iannazzi L.C."/>
        </authorList>
    </citation>
    <scope>NUCLEOTIDE SEQUENCE [LARGE SCALE GENOMIC DNA]</scope>
    <source>
        <strain evidence="4 5">ATCC BAA-2444</strain>
    </source>
</reference>
<feature type="domain" description="STAS" evidence="3">
    <location>
        <begin position="17"/>
        <end position="113"/>
    </location>
</feature>
<sequence length="113" mass="12037">MTTPSLPVRRLNGRTAVIDINGEVTAKSEDALAAAFADASTGVQAVILNFSGLEYMNSSGIGLLVTLLIRAQRQKQKLLACGLSDHYRQIFQLTRLDEAIGIYASEGEALGAV</sequence>
<dbReference type="OrthoDB" id="119566at2"/>
<dbReference type="Pfam" id="PF01740">
    <property type="entry name" value="STAS"/>
    <property type="match status" value="1"/>
</dbReference>
<dbReference type="RefSeq" id="WP_141608165.1">
    <property type="nucleotide sequence ID" value="NZ_VIGC02000001.1"/>
</dbReference>
<dbReference type="AlphaFoldDB" id="A0A540VMI4"/>
<dbReference type="Proteomes" id="UP000317371">
    <property type="component" value="Unassembled WGS sequence"/>
</dbReference>
<protein>
    <recommendedName>
        <fullName evidence="2">Anti-sigma factor antagonist</fullName>
    </recommendedName>
</protein>
<dbReference type="NCBIfam" id="TIGR00377">
    <property type="entry name" value="ant_ant_sig"/>
    <property type="match status" value="1"/>
</dbReference>
<dbReference type="CDD" id="cd07043">
    <property type="entry name" value="STAS_anti-anti-sigma_factors"/>
    <property type="match status" value="1"/>
</dbReference>